<evidence type="ECO:0000313" key="2">
    <source>
        <dbReference type="EMBL" id="HIS32126.1"/>
    </source>
</evidence>
<protein>
    <recommendedName>
        <fullName evidence="1">DUF6788 domain-containing protein</fullName>
    </recommendedName>
</protein>
<sequence length="89" mass="10378">MLQEELEHLEHYPELTGTVITKLVRCSRPNCAACAAGYFHGPNAYYQYYEDGQLKEKYLGKKVREEYIRKTEANKKYDAVAAEIRTLEE</sequence>
<organism evidence="2 3">
    <name type="scientific">Candidatus Limivivens intestinipullorum</name>
    <dbReference type="NCBI Taxonomy" id="2840858"/>
    <lineage>
        <taxon>Bacteria</taxon>
        <taxon>Bacillati</taxon>
        <taxon>Bacillota</taxon>
        <taxon>Clostridia</taxon>
        <taxon>Lachnospirales</taxon>
        <taxon>Lachnospiraceae</taxon>
        <taxon>Lachnospiraceae incertae sedis</taxon>
        <taxon>Candidatus Limivivens</taxon>
    </lineage>
</organism>
<evidence type="ECO:0000259" key="1">
    <source>
        <dbReference type="Pfam" id="PF20586"/>
    </source>
</evidence>
<reference evidence="2" key="1">
    <citation type="submission" date="2020-10" db="EMBL/GenBank/DDBJ databases">
        <authorList>
            <person name="Gilroy R."/>
        </authorList>
    </citation>
    <scope>NUCLEOTIDE SEQUENCE</scope>
    <source>
        <strain evidence="2">CHK190-19873</strain>
    </source>
</reference>
<feature type="domain" description="DUF6788" evidence="1">
    <location>
        <begin position="9"/>
        <end position="65"/>
    </location>
</feature>
<dbReference type="InterPro" id="IPR046738">
    <property type="entry name" value="DUF6788"/>
</dbReference>
<dbReference type="Pfam" id="PF20586">
    <property type="entry name" value="DUF6788"/>
    <property type="match status" value="1"/>
</dbReference>
<evidence type="ECO:0000313" key="3">
    <source>
        <dbReference type="Proteomes" id="UP000823935"/>
    </source>
</evidence>
<accession>A0A9D1EUS5</accession>
<gene>
    <name evidence="2" type="ORF">IAB44_11360</name>
</gene>
<dbReference type="Proteomes" id="UP000823935">
    <property type="component" value="Unassembled WGS sequence"/>
</dbReference>
<dbReference type="AlphaFoldDB" id="A0A9D1EUS5"/>
<name>A0A9D1EUS5_9FIRM</name>
<reference evidence="2" key="2">
    <citation type="journal article" date="2021" name="PeerJ">
        <title>Extensive microbial diversity within the chicken gut microbiome revealed by metagenomics and culture.</title>
        <authorList>
            <person name="Gilroy R."/>
            <person name="Ravi A."/>
            <person name="Getino M."/>
            <person name="Pursley I."/>
            <person name="Horton D.L."/>
            <person name="Alikhan N.F."/>
            <person name="Baker D."/>
            <person name="Gharbi K."/>
            <person name="Hall N."/>
            <person name="Watson M."/>
            <person name="Adriaenssens E.M."/>
            <person name="Foster-Nyarko E."/>
            <person name="Jarju S."/>
            <person name="Secka A."/>
            <person name="Antonio M."/>
            <person name="Oren A."/>
            <person name="Chaudhuri R.R."/>
            <person name="La Ragione R."/>
            <person name="Hildebrand F."/>
            <person name="Pallen M.J."/>
        </authorList>
    </citation>
    <scope>NUCLEOTIDE SEQUENCE</scope>
    <source>
        <strain evidence="2">CHK190-19873</strain>
    </source>
</reference>
<comment type="caution">
    <text evidence="2">The sequence shown here is derived from an EMBL/GenBank/DDBJ whole genome shotgun (WGS) entry which is preliminary data.</text>
</comment>
<dbReference type="EMBL" id="DVIQ01000070">
    <property type="protein sequence ID" value="HIS32126.1"/>
    <property type="molecule type" value="Genomic_DNA"/>
</dbReference>
<feature type="non-terminal residue" evidence="2">
    <location>
        <position position="89"/>
    </location>
</feature>
<proteinExistence type="predicted"/>